<gene>
    <name evidence="4" type="ORF">RGS1_10384</name>
</gene>
<dbReference type="Gene3D" id="1.25.40.10">
    <property type="entry name" value="Tetratricopeptide repeat domain"/>
    <property type="match status" value="5"/>
</dbReference>
<dbReference type="PANTHER" id="PTHR45586">
    <property type="entry name" value="TPR REPEAT-CONTAINING PROTEIN PA4667"/>
    <property type="match status" value="1"/>
</dbReference>
<dbReference type="NCBIfam" id="TIGR02917">
    <property type="entry name" value="PEP_TPR_lipo"/>
    <property type="match status" value="1"/>
</dbReference>
<dbReference type="Pfam" id="PF14559">
    <property type="entry name" value="TPR_19"/>
    <property type="match status" value="5"/>
</dbReference>
<proteinExistence type="predicted"/>
<reference evidence="4" key="2">
    <citation type="submission" date="2013-02" db="EMBL/GenBank/DDBJ databases">
        <title>EmbRS an orphan two-component system to save Rubrivivax gelatinosus from drowning.</title>
        <authorList>
            <person name="Steunou A."/>
            <person name="Liotenberg S."/>
            <person name="Soler M."/>
            <person name="Briandet R."/>
            <person name="Barbe V."/>
            <person name="Astier C."/>
            <person name="Ouchane S."/>
        </authorList>
    </citation>
    <scope>NUCLEOTIDE SEQUENCE</scope>
    <source>
        <strain evidence="4">S1</strain>
    </source>
</reference>
<accession>L8BAG5</accession>
<dbReference type="InterPro" id="IPR011990">
    <property type="entry name" value="TPR-like_helical_dom_sf"/>
</dbReference>
<protein>
    <submittedName>
        <fullName evidence="4">Putative Tetratricopeptide TPR_2</fullName>
    </submittedName>
</protein>
<dbReference type="InterPro" id="IPR014266">
    <property type="entry name" value="PEP-CTERM_TPR_PrsT"/>
</dbReference>
<feature type="repeat" description="TPR" evidence="3">
    <location>
        <begin position="379"/>
        <end position="412"/>
    </location>
</feature>
<dbReference type="InterPro" id="IPR051012">
    <property type="entry name" value="CellSynth/LPSAsmb/PSIAsmb"/>
</dbReference>
<dbReference type="SUPFAM" id="SSF48452">
    <property type="entry name" value="TPR-like"/>
    <property type="match status" value="3"/>
</dbReference>
<dbReference type="AlphaFoldDB" id="L8BAG5"/>
<organism evidence="4">
    <name type="scientific">Rubrivivax gelatinosus S1</name>
    <dbReference type="NCBI Taxonomy" id="1138313"/>
    <lineage>
        <taxon>Bacteria</taxon>
        <taxon>Pseudomonadati</taxon>
        <taxon>Pseudomonadota</taxon>
        <taxon>Betaproteobacteria</taxon>
        <taxon>Burkholderiales</taxon>
        <taxon>Sphaerotilaceae</taxon>
        <taxon>Rubrivivax</taxon>
    </lineage>
</organism>
<evidence type="ECO:0000256" key="2">
    <source>
        <dbReference type="ARBA" id="ARBA00022803"/>
    </source>
</evidence>
<dbReference type="SMART" id="SM00028">
    <property type="entry name" value="TPR"/>
    <property type="match status" value="14"/>
</dbReference>
<feature type="repeat" description="TPR" evidence="3">
    <location>
        <begin position="786"/>
        <end position="819"/>
    </location>
</feature>
<dbReference type="InterPro" id="IPR019734">
    <property type="entry name" value="TPR_rpt"/>
</dbReference>
<dbReference type="PANTHER" id="PTHR45586:SF1">
    <property type="entry name" value="LIPOPOLYSACCHARIDE ASSEMBLY PROTEIN B"/>
    <property type="match status" value="1"/>
</dbReference>
<evidence type="ECO:0000256" key="3">
    <source>
        <dbReference type="PROSITE-ProRule" id="PRU00339"/>
    </source>
</evidence>
<evidence type="ECO:0000256" key="1">
    <source>
        <dbReference type="ARBA" id="ARBA00022737"/>
    </source>
</evidence>
<feature type="repeat" description="TPR" evidence="3">
    <location>
        <begin position="139"/>
        <end position="172"/>
    </location>
</feature>
<name>L8BAG5_RUBGE</name>
<dbReference type="Pfam" id="PF13432">
    <property type="entry name" value="TPR_16"/>
    <property type="match status" value="1"/>
</dbReference>
<dbReference type="SUPFAM" id="SSF81901">
    <property type="entry name" value="HCP-like"/>
    <property type="match status" value="1"/>
</dbReference>
<keyword evidence="2 3" id="KW-0802">TPR repeat</keyword>
<dbReference type="EMBL" id="FO082879">
    <property type="protein sequence ID" value="CCF78679.1"/>
    <property type="molecule type" value="Genomic_DNA"/>
</dbReference>
<evidence type="ECO:0000313" key="4">
    <source>
        <dbReference type="EMBL" id="CCF78679.1"/>
    </source>
</evidence>
<sequence length="933" mass="100351">MISEAFLRPNPIQRRWAACAATLFVTLLCACGEPSDTDLIASAKQSLQSGDIGAAGLHLKSALQQNPQSAQARYLLGSVLLKAGDARAAVVELEKARDLRHDDTEVLPTLVRALLLSGQAKKATDLYAEIDLREPKAAAELKALIAAAYFGQGQDERGAAALQKAMALDPANPSARLLKARHLAGDGELDEALELVEAVIREDRTQRDAWQLKGELLSSGRGDSAEAMKAFREAVALDPSYIPAHSAILFLALRSNDVAGFKQQVAALQKAWPHHPDTKLYLAQVALLEQNIVKAREGIQQLLKVMPDSPRVLNLAGAIEFEAGSMLMAETHLNKALQLSPNLYPARKLLAQTYVRAGEPGKALDTLEPLLGSRASAPAEILAIAAEAQLQSGNLAKAEQLFSRAASVNPKDVKSRTALALTAIARGKVDSGFNELESLSSDQADSYADLALISARLRRQETDAALKAVDRLETKMPGKPLPHQLRANTLLVRRDLAGARASFEKALAADAAYFPAAQALAELDIASGKPEEARQRYESILARDPKSYRAMLGIADLRLRARAPTSEITNLLTNAVRAAPTETLPRVKLVDHLLANGDIKGARTAAQEAAAALPARPPILALLGRTQLASGETQQAIASFGKAANGDPGSAQYLLLLGQAQSVNRDPAAAVRTLHKALEVQRDFLPAQRGLIQLAITDGRFVDALETARGVQRQRPKDAEGYLLEADVHQAQKRPDLSVGALRSALERRSASDVAVRLHASYVAAGRANEARQFATKWLDSHARDAGFEFHLGTLAIENKDYAGAEERFKRVLEITPENPIALNNLAWLLMAQKKPGARMLAEKANSLLPNQAGIMDTLASALGAEGKFAEALDWQRKAIALSPKEPLYKLSLARLQIRSGESKAARETLSELTKASLQADTRAEVDALLKTL</sequence>
<keyword evidence="1" id="KW-0677">Repeat</keyword>
<dbReference type="PROSITE" id="PS50005">
    <property type="entry name" value="TPR"/>
    <property type="match status" value="4"/>
</dbReference>
<reference evidence="4" key="1">
    <citation type="submission" date="2012-02" db="EMBL/GenBank/DDBJ databases">
        <authorList>
            <person name="Genoscope - CEA"/>
        </authorList>
    </citation>
    <scope>NUCLEOTIDE SEQUENCE</scope>
    <source>
        <strain evidence="4">S1</strain>
    </source>
</reference>
<feature type="repeat" description="TPR" evidence="3">
    <location>
        <begin position="617"/>
        <end position="650"/>
    </location>
</feature>